<evidence type="ECO:0000256" key="3">
    <source>
        <dbReference type="ARBA" id="ARBA00022723"/>
    </source>
</evidence>
<organism evidence="11 12">
    <name type="scientific">Paxillus rubicundulus Ve08.2h10</name>
    <dbReference type="NCBI Taxonomy" id="930991"/>
    <lineage>
        <taxon>Eukaryota</taxon>
        <taxon>Fungi</taxon>
        <taxon>Dikarya</taxon>
        <taxon>Basidiomycota</taxon>
        <taxon>Agaricomycotina</taxon>
        <taxon>Agaricomycetes</taxon>
        <taxon>Agaricomycetidae</taxon>
        <taxon>Boletales</taxon>
        <taxon>Paxilineae</taxon>
        <taxon>Paxillaceae</taxon>
        <taxon>Paxillus</taxon>
    </lineage>
</organism>
<evidence type="ECO:0000259" key="10">
    <source>
        <dbReference type="Pfam" id="PF01612"/>
    </source>
</evidence>
<dbReference type="InterPro" id="IPR036397">
    <property type="entry name" value="RNaseH_sf"/>
</dbReference>
<dbReference type="GO" id="GO:0008408">
    <property type="term" value="F:3'-5' exonuclease activity"/>
    <property type="evidence" value="ECO:0007669"/>
    <property type="project" value="InterPro"/>
</dbReference>
<keyword evidence="4" id="KW-0378">Hydrolase</keyword>
<gene>
    <name evidence="11" type="ORF">PAXRUDRAFT_11337</name>
</gene>
<evidence type="ECO:0000256" key="2">
    <source>
        <dbReference type="ARBA" id="ARBA00022722"/>
    </source>
</evidence>
<sequence length="207" mass="23145">MPCLIVSRNTHVPETPSPTIQKLPLYSWQARASKPSLFYITDHKVANAQLARLPQGPLGFDLEWRPNFYKGMRENPVAVVQLASSDTVILLQISAMSEFPAKLKELLSSSSWLKAGVSIQKDCEKLYNDHKVSVCNCVELSLLARTVDNARWKGKYTAPLGLARLLETYERATLAKGKVQRSNWELPLSQPQQQCKSNSSILVFAST</sequence>
<dbReference type="InterPro" id="IPR051132">
    <property type="entry name" value="3-5_Exonuclease_domain"/>
</dbReference>
<dbReference type="PANTHER" id="PTHR13620:SF109">
    <property type="entry name" value="3'-5' EXONUCLEASE"/>
    <property type="match status" value="1"/>
</dbReference>
<evidence type="ECO:0000256" key="7">
    <source>
        <dbReference type="ARBA" id="ARBA00023242"/>
    </source>
</evidence>
<protein>
    <recommendedName>
        <fullName evidence="8">3'-5' exonuclease</fullName>
    </recommendedName>
    <alternativeName>
        <fullName evidence="9">Werner Syndrome-like exonuclease</fullName>
    </alternativeName>
</protein>
<dbReference type="AlphaFoldDB" id="A0A0D0DRH8"/>
<comment type="subcellular location">
    <subcellularLocation>
        <location evidence="1">Nucleus</location>
    </subcellularLocation>
</comment>
<keyword evidence="3" id="KW-0479">Metal-binding</keyword>
<evidence type="ECO:0000256" key="6">
    <source>
        <dbReference type="ARBA" id="ARBA00022842"/>
    </source>
</evidence>
<evidence type="ECO:0000256" key="5">
    <source>
        <dbReference type="ARBA" id="ARBA00022839"/>
    </source>
</evidence>
<evidence type="ECO:0000256" key="9">
    <source>
        <dbReference type="ARBA" id="ARBA00042761"/>
    </source>
</evidence>
<keyword evidence="5" id="KW-0269">Exonuclease</keyword>
<dbReference type="GO" id="GO:0046872">
    <property type="term" value="F:metal ion binding"/>
    <property type="evidence" value="ECO:0007669"/>
    <property type="project" value="UniProtKB-KW"/>
</dbReference>
<keyword evidence="12" id="KW-1185">Reference proteome</keyword>
<keyword evidence="7" id="KW-0539">Nucleus</keyword>
<dbReference type="Gene3D" id="3.30.420.10">
    <property type="entry name" value="Ribonuclease H-like superfamily/Ribonuclease H"/>
    <property type="match status" value="1"/>
</dbReference>
<evidence type="ECO:0000313" key="12">
    <source>
        <dbReference type="Proteomes" id="UP000054538"/>
    </source>
</evidence>
<reference evidence="11 12" key="1">
    <citation type="submission" date="2014-04" db="EMBL/GenBank/DDBJ databases">
        <authorList>
            <consortium name="DOE Joint Genome Institute"/>
            <person name="Kuo A."/>
            <person name="Kohler A."/>
            <person name="Jargeat P."/>
            <person name="Nagy L.G."/>
            <person name="Floudas D."/>
            <person name="Copeland A."/>
            <person name="Barry K.W."/>
            <person name="Cichocki N."/>
            <person name="Veneault-Fourrey C."/>
            <person name="LaButti K."/>
            <person name="Lindquist E.A."/>
            <person name="Lipzen A."/>
            <person name="Lundell T."/>
            <person name="Morin E."/>
            <person name="Murat C."/>
            <person name="Sun H."/>
            <person name="Tunlid A."/>
            <person name="Henrissat B."/>
            <person name="Grigoriev I.V."/>
            <person name="Hibbett D.S."/>
            <person name="Martin F."/>
            <person name="Nordberg H.P."/>
            <person name="Cantor M.N."/>
            <person name="Hua S.X."/>
        </authorList>
    </citation>
    <scope>NUCLEOTIDE SEQUENCE [LARGE SCALE GENOMIC DNA]</scope>
    <source>
        <strain evidence="11 12">Ve08.2h10</strain>
    </source>
</reference>
<evidence type="ECO:0000256" key="1">
    <source>
        <dbReference type="ARBA" id="ARBA00004123"/>
    </source>
</evidence>
<dbReference type="OrthoDB" id="1920326at2759"/>
<evidence type="ECO:0000313" key="11">
    <source>
        <dbReference type="EMBL" id="KIK95633.1"/>
    </source>
</evidence>
<dbReference type="HOGENOM" id="CLU_049674_0_1_1"/>
<dbReference type="InterPro" id="IPR002562">
    <property type="entry name" value="3'-5'_exonuclease_dom"/>
</dbReference>
<dbReference type="InParanoid" id="A0A0D0DRH8"/>
<keyword evidence="2" id="KW-0540">Nuclease</keyword>
<evidence type="ECO:0000256" key="4">
    <source>
        <dbReference type="ARBA" id="ARBA00022801"/>
    </source>
</evidence>
<dbReference type="GO" id="GO:0003676">
    <property type="term" value="F:nucleic acid binding"/>
    <property type="evidence" value="ECO:0007669"/>
    <property type="project" value="InterPro"/>
</dbReference>
<dbReference type="PANTHER" id="PTHR13620">
    <property type="entry name" value="3-5 EXONUCLEASE"/>
    <property type="match status" value="1"/>
</dbReference>
<reference evidence="12" key="2">
    <citation type="submission" date="2015-01" db="EMBL/GenBank/DDBJ databases">
        <title>Evolutionary Origins and Diversification of the Mycorrhizal Mutualists.</title>
        <authorList>
            <consortium name="DOE Joint Genome Institute"/>
            <consortium name="Mycorrhizal Genomics Consortium"/>
            <person name="Kohler A."/>
            <person name="Kuo A."/>
            <person name="Nagy L.G."/>
            <person name="Floudas D."/>
            <person name="Copeland A."/>
            <person name="Barry K.W."/>
            <person name="Cichocki N."/>
            <person name="Veneault-Fourrey C."/>
            <person name="LaButti K."/>
            <person name="Lindquist E.A."/>
            <person name="Lipzen A."/>
            <person name="Lundell T."/>
            <person name="Morin E."/>
            <person name="Murat C."/>
            <person name="Riley R."/>
            <person name="Ohm R."/>
            <person name="Sun H."/>
            <person name="Tunlid A."/>
            <person name="Henrissat B."/>
            <person name="Grigoriev I.V."/>
            <person name="Hibbett D.S."/>
            <person name="Martin F."/>
        </authorList>
    </citation>
    <scope>NUCLEOTIDE SEQUENCE [LARGE SCALE GENOMIC DNA]</scope>
    <source>
        <strain evidence="12">Ve08.2h10</strain>
    </source>
</reference>
<dbReference type="Proteomes" id="UP000054538">
    <property type="component" value="Unassembled WGS sequence"/>
</dbReference>
<dbReference type="EMBL" id="KN825031">
    <property type="protein sequence ID" value="KIK95633.1"/>
    <property type="molecule type" value="Genomic_DNA"/>
</dbReference>
<evidence type="ECO:0000256" key="8">
    <source>
        <dbReference type="ARBA" id="ARBA00040531"/>
    </source>
</evidence>
<dbReference type="GO" id="GO:0005634">
    <property type="term" value="C:nucleus"/>
    <property type="evidence" value="ECO:0007669"/>
    <property type="project" value="UniProtKB-SubCell"/>
</dbReference>
<proteinExistence type="predicted"/>
<dbReference type="Pfam" id="PF01612">
    <property type="entry name" value="DNA_pol_A_exo1"/>
    <property type="match status" value="1"/>
</dbReference>
<accession>A0A0D0DRH8</accession>
<feature type="domain" description="3'-5' exonuclease" evidence="10">
    <location>
        <begin position="49"/>
        <end position="185"/>
    </location>
</feature>
<dbReference type="CDD" id="cd06141">
    <property type="entry name" value="WRN_exo"/>
    <property type="match status" value="1"/>
</dbReference>
<keyword evidence="6" id="KW-0460">Magnesium</keyword>
<dbReference type="GO" id="GO:0006139">
    <property type="term" value="P:nucleobase-containing compound metabolic process"/>
    <property type="evidence" value="ECO:0007669"/>
    <property type="project" value="InterPro"/>
</dbReference>
<dbReference type="STRING" id="930991.A0A0D0DRH8"/>
<dbReference type="SUPFAM" id="SSF53098">
    <property type="entry name" value="Ribonuclease H-like"/>
    <property type="match status" value="1"/>
</dbReference>
<name>A0A0D0DRH8_9AGAM</name>
<dbReference type="InterPro" id="IPR012337">
    <property type="entry name" value="RNaseH-like_sf"/>
</dbReference>